<dbReference type="Pfam" id="PF00575">
    <property type="entry name" value="S1"/>
    <property type="match status" value="1"/>
</dbReference>
<evidence type="ECO:0000259" key="2">
    <source>
        <dbReference type="PROSITE" id="PS50126"/>
    </source>
</evidence>
<dbReference type="GO" id="GO:0043489">
    <property type="term" value="P:RNA stabilization"/>
    <property type="evidence" value="ECO:0007669"/>
    <property type="project" value="TreeGrafter"/>
</dbReference>
<dbReference type="PANTHER" id="PTHR15838">
    <property type="entry name" value="NUCLEOLAR PROTEIN OF 40 KDA"/>
    <property type="match status" value="1"/>
</dbReference>
<feature type="region of interest" description="Disordered" evidence="1">
    <location>
        <begin position="86"/>
        <end position="180"/>
    </location>
</feature>
<dbReference type="PROSITE" id="PS50126">
    <property type="entry name" value="S1"/>
    <property type="match status" value="1"/>
</dbReference>
<evidence type="ECO:0000313" key="4">
    <source>
        <dbReference type="Proteomes" id="UP000193689"/>
    </source>
</evidence>
<dbReference type="FunFam" id="2.40.50.140:FF:000061">
    <property type="entry name" value="ATP-dependent RNA helicase DHX8"/>
    <property type="match status" value="1"/>
</dbReference>
<dbReference type="Proteomes" id="UP000193689">
    <property type="component" value="Unassembled WGS sequence"/>
</dbReference>
<proteinExistence type="predicted"/>
<feature type="compositionally biased region" description="Basic and acidic residues" evidence="1">
    <location>
        <begin position="162"/>
        <end position="180"/>
    </location>
</feature>
<dbReference type="EMBL" id="MCFJ01000002">
    <property type="protein sequence ID" value="ORY70335.1"/>
    <property type="molecule type" value="Genomic_DNA"/>
</dbReference>
<reference evidence="3 4" key="1">
    <citation type="submission" date="2016-07" db="EMBL/GenBank/DDBJ databases">
        <title>Pervasive Adenine N6-methylation of Active Genes in Fungi.</title>
        <authorList>
            <consortium name="DOE Joint Genome Institute"/>
            <person name="Mondo S.J."/>
            <person name="Dannebaum R.O."/>
            <person name="Kuo R.C."/>
            <person name="Labutti K."/>
            <person name="Haridas S."/>
            <person name="Kuo A."/>
            <person name="Salamov A."/>
            <person name="Ahrendt S.R."/>
            <person name="Lipzen A."/>
            <person name="Sullivan W."/>
            <person name="Andreopoulos W.B."/>
            <person name="Clum A."/>
            <person name="Lindquist E."/>
            <person name="Daum C."/>
            <person name="Ramamoorthy G.K."/>
            <person name="Gryganskyi A."/>
            <person name="Culley D."/>
            <person name="Magnuson J.K."/>
            <person name="James T.Y."/>
            <person name="O'Malley M.A."/>
            <person name="Stajich J.E."/>
            <person name="Spatafora J.W."/>
            <person name="Visel A."/>
            <person name="Grigoriev I.V."/>
        </authorList>
    </citation>
    <scope>NUCLEOTIDE SEQUENCE [LARGE SCALE GENOMIC DNA]</scope>
    <source>
        <strain evidence="3 4">CBS 129021</strain>
    </source>
</reference>
<feature type="domain" description="S1 motif" evidence="2">
    <location>
        <begin position="183"/>
        <end position="254"/>
    </location>
</feature>
<dbReference type="InterPro" id="IPR049621">
    <property type="entry name" value="S1_DHX8_helicase"/>
</dbReference>
<dbReference type="STRING" id="1141098.A0A1Y2EHS9"/>
<feature type="compositionally biased region" description="Basic and acidic residues" evidence="1">
    <location>
        <begin position="90"/>
        <end position="100"/>
    </location>
</feature>
<comment type="caution">
    <text evidence="3">The sequence shown here is derived from an EMBL/GenBank/DDBJ whole genome shotgun (WGS) entry which is preliminary data.</text>
</comment>
<sequence length="271" mass="30790">MEDFEELELQPLVAKVVSELQGHLGDMAYDRISSLAKILIAQRVASKNSDEFSNRLKDLREFPGPLVDRIDDHVVALHPRYNKKTLRIKGTQEESLQEKRRREKREKKRKDGRAGGTGEEEATIGGDPPPRPSETKRRPRIEENEGEDKDEYNNAKRRRREQQKDTQKQKPASKKTDDKPMLYKVYDGHITGVKDFGAFVNLDGVKQCRDGLVHVSALVEDLGAQKPSDLFSKGQQVKVKVIKIEGRRIALSMKDVDQQTGFDLAMKAKSA</sequence>
<feature type="compositionally biased region" description="Basic and acidic residues" evidence="1">
    <location>
        <begin position="133"/>
        <end position="143"/>
    </location>
</feature>
<evidence type="ECO:0000256" key="1">
    <source>
        <dbReference type="SAM" id="MobiDB-lite"/>
    </source>
</evidence>
<protein>
    <recommendedName>
        <fullName evidence="2">S1 motif domain-containing protein</fullName>
    </recommendedName>
</protein>
<organism evidence="3 4">
    <name type="scientific">Pseudomassariella vexata</name>
    <dbReference type="NCBI Taxonomy" id="1141098"/>
    <lineage>
        <taxon>Eukaryota</taxon>
        <taxon>Fungi</taxon>
        <taxon>Dikarya</taxon>
        <taxon>Ascomycota</taxon>
        <taxon>Pezizomycotina</taxon>
        <taxon>Sordariomycetes</taxon>
        <taxon>Xylariomycetidae</taxon>
        <taxon>Amphisphaeriales</taxon>
        <taxon>Pseudomassariaceae</taxon>
        <taxon>Pseudomassariella</taxon>
    </lineage>
</organism>
<dbReference type="OrthoDB" id="10253254at2759"/>
<dbReference type="InterPro" id="IPR012340">
    <property type="entry name" value="NA-bd_OB-fold"/>
</dbReference>
<dbReference type="GO" id="GO:0003723">
    <property type="term" value="F:RNA binding"/>
    <property type="evidence" value="ECO:0007669"/>
    <property type="project" value="TreeGrafter"/>
</dbReference>
<accession>A0A1Y2EHS9</accession>
<dbReference type="Gene3D" id="2.40.50.140">
    <property type="entry name" value="Nucleic acid-binding proteins"/>
    <property type="match status" value="1"/>
</dbReference>
<dbReference type="AlphaFoldDB" id="A0A1Y2EHS9"/>
<dbReference type="CDD" id="cd05684">
    <property type="entry name" value="S1_DHX8_helicase"/>
    <property type="match status" value="1"/>
</dbReference>
<dbReference type="InterPro" id="IPR003029">
    <property type="entry name" value="S1_domain"/>
</dbReference>
<feature type="compositionally biased region" description="Basic residues" evidence="1">
    <location>
        <begin position="101"/>
        <end position="111"/>
    </location>
</feature>
<dbReference type="SMART" id="SM00316">
    <property type="entry name" value="S1"/>
    <property type="match status" value="1"/>
</dbReference>
<dbReference type="SUPFAM" id="SSF50249">
    <property type="entry name" value="Nucleic acid-binding proteins"/>
    <property type="match status" value="1"/>
</dbReference>
<name>A0A1Y2EHS9_9PEZI</name>
<evidence type="ECO:0000313" key="3">
    <source>
        <dbReference type="EMBL" id="ORY70335.1"/>
    </source>
</evidence>
<keyword evidence="4" id="KW-1185">Reference proteome</keyword>
<dbReference type="PANTHER" id="PTHR15838:SF1">
    <property type="entry name" value="ZINC FINGER CCHC DOMAIN-CONTAINING PROTEIN 17"/>
    <property type="match status" value="1"/>
</dbReference>
<dbReference type="RefSeq" id="XP_040720285.1">
    <property type="nucleotide sequence ID" value="XM_040853323.1"/>
</dbReference>
<gene>
    <name evidence="3" type="ORF">BCR38DRAFT_104917</name>
</gene>
<dbReference type="GeneID" id="63769535"/>
<dbReference type="InParanoid" id="A0A1Y2EHS9"/>